<evidence type="ECO:0000256" key="2">
    <source>
        <dbReference type="SAM" id="Phobius"/>
    </source>
</evidence>
<feature type="transmembrane region" description="Helical" evidence="2">
    <location>
        <begin position="12"/>
        <end position="32"/>
    </location>
</feature>
<dbReference type="GO" id="GO:0051301">
    <property type="term" value="P:cell division"/>
    <property type="evidence" value="ECO:0007669"/>
    <property type="project" value="InterPro"/>
</dbReference>
<dbReference type="Pfam" id="PF04977">
    <property type="entry name" value="DivIC"/>
    <property type="match status" value="1"/>
</dbReference>
<sequence length="95" mass="10920">MAKKRVPKGKIVVSFVAIAISIVLITSVANRVMSMLHAKRQYEQLVAQRDALKKERKNLDQEVKELNNDDYVVRYARDNYIFSKDGEKAVIVPQE</sequence>
<protein>
    <submittedName>
        <fullName evidence="3">Septum formation initiator family protein</fullName>
    </submittedName>
</protein>
<dbReference type="InterPro" id="IPR039076">
    <property type="entry name" value="DivIC"/>
</dbReference>
<name>A0A844FU28_9FIRM</name>
<keyword evidence="4" id="KW-1185">Reference proteome</keyword>
<feature type="coiled-coil region" evidence="1">
    <location>
        <begin position="35"/>
        <end position="69"/>
    </location>
</feature>
<proteinExistence type="predicted"/>
<organism evidence="3 4">
    <name type="scientific">Sharpea porci</name>
    <dbReference type="NCBI Taxonomy" id="2652286"/>
    <lineage>
        <taxon>Bacteria</taxon>
        <taxon>Bacillati</taxon>
        <taxon>Bacillota</taxon>
        <taxon>Erysipelotrichia</taxon>
        <taxon>Erysipelotrichales</taxon>
        <taxon>Coprobacillaceae</taxon>
        <taxon>Sharpea</taxon>
    </lineage>
</organism>
<evidence type="ECO:0000313" key="3">
    <source>
        <dbReference type="EMBL" id="MST89183.1"/>
    </source>
</evidence>
<dbReference type="EMBL" id="VUNM01000011">
    <property type="protein sequence ID" value="MST89183.1"/>
    <property type="molecule type" value="Genomic_DNA"/>
</dbReference>
<accession>A0A844FU28</accession>
<evidence type="ECO:0000313" key="4">
    <source>
        <dbReference type="Proteomes" id="UP000442619"/>
    </source>
</evidence>
<dbReference type="PANTHER" id="PTHR40027:SF1">
    <property type="entry name" value="CELL DIVISION PROTEIN DIVIC"/>
    <property type="match status" value="1"/>
</dbReference>
<dbReference type="AlphaFoldDB" id="A0A844FU28"/>
<comment type="caution">
    <text evidence="3">The sequence shown here is derived from an EMBL/GenBank/DDBJ whole genome shotgun (WGS) entry which is preliminary data.</text>
</comment>
<dbReference type="Proteomes" id="UP000442619">
    <property type="component" value="Unassembled WGS sequence"/>
</dbReference>
<keyword evidence="2" id="KW-1133">Transmembrane helix</keyword>
<keyword evidence="2" id="KW-0812">Transmembrane</keyword>
<dbReference type="PANTHER" id="PTHR40027">
    <property type="entry name" value="CELL DIVISION PROTEIN DIVIC"/>
    <property type="match status" value="1"/>
</dbReference>
<dbReference type="RefSeq" id="WP_154515594.1">
    <property type="nucleotide sequence ID" value="NZ_JAQXUV010000038.1"/>
</dbReference>
<dbReference type="InterPro" id="IPR007060">
    <property type="entry name" value="FtsL/DivIC"/>
</dbReference>
<keyword evidence="1" id="KW-0175">Coiled coil</keyword>
<gene>
    <name evidence="3" type="ORF">FYJ79_06300</name>
</gene>
<reference evidence="3 4" key="1">
    <citation type="submission" date="2019-08" db="EMBL/GenBank/DDBJ databases">
        <title>In-depth cultivation of the pig gut microbiome towards novel bacterial diversity and tailored functional studies.</title>
        <authorList>
            <person name="Wylensek D."/>
            <person name="Hitch T.C.A."/>
            <person name="Clavel T."/>
        </authorList>
    </citation>
    <scope>NUCLEOTIDE SEQUENCE [LARGE SCALE GENOMIC DNA]</scope>
    <source>
        <strain evidence="3 4">CA-Schmier-601-WT-3</strain>
    </source>
</reference>
<evidence type="ECO:0000256" key="1">
    <source>
        <dbReference type="SAM" id="Coils"/>
    </source>
</evidence>
<keyword evidence="2" id="KW-0472">Membrane</keyword>